<evidence type="ECO:0000313" key="4">
    <source>
        <dbReference type="Proteomes" id="UP000051733"/>
    </source>
</evidence>
<dbReference type="PATRIC" id="fig|1423813.3.peg.1241"/>
<keyword evidence="1" id="KW-1133">Transmembrane helix</keyword>
<dbReference type="PANTHER" id="PTHR43358:SF4">
    <property type="entry name" value="ALPHA_BETA HYDROLASE FOLD-1 DOMAIN-CONTAINING PROTEIN"/>
    <property type="match status" value="1"/>
</dbReference>
<dbReference type="InterPro" id="IPR052920">
    <property type="entry name" value="DNA-binding_regulatory"/>
</dbReference>
<dbReference type="EMBL" id="AYYY01000001">
    <property type="protein sequence ID" value="KRM62788.1"/>
    <property type="molecule type" value="Genomic_DNA"/>
</dbReference>
<dbReference type="Pfam" id="PF12146">
    <property type="entry name" value="Hydrolase_4"/>
    <property type="match status" value="1"/>
</dbReference>
<dbReference type="InterPro" id="IPR029058">
    <property type="entry name" value="AB_hydrolase_fold"/>
</dbReference>
<dbReference type="SUPFAM" id="SSF53474">
    <property type="entry name" value="alpha/beta-Hydrolases"/>
    <property type="match status" value="1"/>
</dbReference>
<dbReference type="GO" id="GO:0016787">
    <property type="term" value="F:hydrolase activity"/>
    <property type="evidence" value="ECO:0007669"/>
    <property type="project" value="UniProtKB-KW"/>
</dbReference>
<dbReference type="RefSeq" id="WP_057777044.1">
    <property type="nucleotide sequence ID" value="NZ_AYYY01000001.1"/>
</dbReference>
<evidence type="ECO:0000259" key="2">
    <source>
        <dbReference type="Pfam" id="PF12146"/>
    </source>
</evidence>
<name>A0A0R2AAW1_9LACO</name>
<dbReference type="PANTHER" id="PTHR43358">
    <property type="entry name" value="ALPHA/BETA-HYDROLASE"/>
    <property type="match status" value="1"/>
</dbReference>
<comment type="caution">
    <text evidence="3">The sequence shown here is derived from an EMBL/GenBank/DDBJ whole genome shotgun (WGS) entry which is preliminary data.</text>
</comment>
<dbReference type="Gene3D" id="3.40.50.1820">
    <property type="entry name" value="alpha/beta hydrolase"/>
    <property type="match status" value="1"/>
</dbReference>
<dbReference type="OrthoDB" id="9776685at2"/>
<keyword evidence="4" id="KW-1185">Reference proteome</keyword>
<proteinExistence type="predicted"/>
<accession>A0A0R2AAW1</accession>
<reference evidence="3 4" key="1">
    <citation type="journal article" date="2015" name="Genome Announc.">
        <title>Expanding the biotechnology potential of lactobacilli through comparative genomics of 213 strains and associated genera.</title>
        <authorList>
            <person name="Sun Z."/>
            <person name="Harris H.M."/>
            <person name="McCann A."/>
            <person name="Guo C."/>
            <person name="Argimon S."/>
            <person name="Zhang W."/>
            <person name="Yang X."/>
            <person name="Jeffery I.B."/>
            <person name="Cooney J.C."/>
            <person name="Kagawa T.F."/>
            <person name="Liu W."/>
            <person name="Song Y."/>
            <person name="Salvetti E."/>
            <person name="Wrobel A."/>
            <person name="Rasinkangas P."/>
            <person name="Parkhill J."/>
            <person name="Rea M.C."/>
            <person name="O'Sullivan O."/>
            <person name="Ritari J."/>
            <person name="Douillard F.P."/>
            <person name="Paul Ross R."/>
            <person name="Yang R."/>
            <person name="Briner A.E."/>
            <person name="Felis G.E."/>
            <person name="de Vos W.M."/>
            <person name="Barrangou R."/>
            <person name="Klaenhammer T.R."/>
            <person name="Caufield P.W."/>
            <person name="Cui Y."/>
            <person name="Zhang H."/>
            <person name="O'Toole P.W."/>
        </authorList>
    </citation>
    <scope>NUCLEOTIDE SEQUENCE [LARGE SCALE GENOMIC DNA]</scope>
    <source>
        <strain evidence="3 4">DSM 20634</strain>
    </source>
</reference>
<keyword evidence="1" id="KW-0812">Transmembrane</keyword>
<dbReference type="AlphaFoldDB" id="A0A0R2AAW1"/>
<sequence length="319" mass="35687">MNTKTKQFKLVQHTTAALGAGLIVGSALVYRFATGFSDKQKKQGQDKSISQNNPVDNDWFDHLNAEEWQITTEDGLKLAASFVQNPAPTGKVVILAHGLHHSRQQVGVYARVFYEQGYSLLMPDARAHGKSEGNVIGLGWLDRQDYLQWIHEVLKRQNENAQILLFGISMGATTVLAVSGEDLPKNVVGIIADSGYSNVFAEGKYRLRHKYHFPAVPFVAIASTISKVRDGYAFQDGDILQQVQRNQLPLLLIHGGRDQTVPVKNVFELYHAANQPKKLYVEPTADHIESIYVNPAKYRRVVEKFLNLVDRVQESHPTA</sequence>
<dbReference type="InterPro" id="IPR022742">
    <property type="entry name" value="Hydrolase_4"/>
</dbReference>
<dbReference type="Proteomes" id="UP000051733">
    <property type="component" value="Unassembled WGS sequence"/>
</dbReference>
<evidence type="ECO:0000256" key="1">
    <source>
        <dbReference type="SAM" id="Phobius"/>
    </source>
</evidence>
<feature type="transmembrane region" description="Helical" evidence="1">
    <location>
        <begin position="15"/>
        <end position="33"/>
    </location>
</feature>
<evidence type="ECO:0000313" key="3">
    <source>
        <dbReference type="EMBL" id="KRM62788.1"/>
    </source>
</evidence>
<gene>
    <name evidence="3" type="ORF">FC26_GL001219</name>
</gene>
<dbReference type="STRING" id="1423813.FC26_GL001219"/>
<protein>
    <submittedName>
        <fullName evidence="3">Cell surface hydrolase, membrane-bound</fullName>
    </submittedName>
</protein>
<feature type="domain" description="Serine aminopeptidase S33" evidence="2">
    <location>
        <begin position="91"/>
        <end position="192"/>
    </location>
</feature>
<organism evidence="3 4">
    <name type="scientific">Paucilactobacillus vaccinostercus DSM 20634</name>
    <dbReference type="NCBI Taxonomy" id="1423813"/>
    <lineage>
        <taxon>Bacteria</taxon>
        <taxon>Bacillati</taxon>
        <taxon>Bacillota</taxon>
        <taxon>Bacilli</taxon>
        <taxon>Lactobacillales</taxon>
        <taxon>Lactobacillaceae</taxon>
        <taxon>Paucilactobacillus</taxon>
    </lineage>
</organism>
<keyword evidence="1" id="KW-0472">Membrane</keyword>
<keyword evidence="3" id="KW-0378">Hydrolase</keyword>